<gene>
    <name evidence="1" type="ORF">KKR91_04815</name>
</gene>
<dbReference type="SUPFAM" id="SSF56801">
    <property type="entry name" value="Acetyl-CoA synthetase-like"/>
    <property type="match status" value="1"/>
</dbReference>
<accession>A0A975M773</accession>
<evidence type="ECO:0000313" key="1">
    <source>
        <dbReference type="EMBL" id="QWC10929.1"/>
    </source>
</evidence>
<keyword evidence="2" id="KW-1185">Reference proteome</keyword>
<evidence type="ECO:0000313" key="2">
    <source>
        <dbReference type="Proteomes" id="UP000676885"/>
    </source>
</evidence>
<dbReference type="AlphaFoldDB" id="A0A975M773"/>
<reference evidence="1 2" key="1">
    <citation type="submission" date="2021-05" db="EMBL/GenBank/DDBJ databases">
        <title>Novel species in genus Arthrobacter.</title>
        <authorList>
            <person name="Zhang G."/>
        </authorList>
    </citation>
    <scope>NUCLEOTIDE SEQUENCE [LARGE SCALE GENOMIC DNA]</scope>
    <source>
        <strain evidence="2">zg-ZUI227</strain>
    </source>
</reference>
<dbReference type="RefSeq" id="WP_210230307.1">
    <property type="nucleotide sequence ID" value="NZ_CP076022.1"/>
</dbReference>
<dbReference type="EMBL" id="CP076022">
    <property type="protein sequence ID" value="QWC10929.1"/>
    <property type="molecule type" value="Genomic_DNA"/>
</dbReference>
<dbReference type="Proteomes" id="UP000676885">
    <property type="component" value="Chromosome"/>
</dbReference>
<sequence length="248" mass="25911">MPAQPSVPALLSTLRTRQATSPALIWYGPSGERIELSGKVMDNWVAKTSNLLVDELDAEPGIRIRLDLPAHWKTLVWALAAWQTGCTVQLGEPAHPGGAAADVAVSDVTVTASQELLDTAGGTVVAVAQGALELRWPGDLPAGAVDYAAEVRSYADTYLSGEEAEEGYTALHSFLGSGLNLSYGQLAEAADGGTRQTLLIPASVDLPSVLTAALRTWAAGGTIVLAASEVEVTERLLAAERITARLQA</sequence>
<dbReference type="InterPro" id="IPR017523">
    <property type="entry name" value="Rv3268"/>
</dbReference>
<dbReference type="KEGG" id="ajg:KKR91_04815"/>
<proteinExistence type="predicted"/>
<dbReference type="NCBIfam" id="TIGR03089">
    <property type="entry name" value="TIGR03089 family protein"/>
    <property type="match status" value="1"/>
</dbReference>
<name>A0A975M773_9MICC</name>
<organism evidence="1 2">
    <name type="scientific">Arthrobacter jiangjiafuii</name>
    <dbReference type="NCBI Taxonomy" id="2817475"/>
    <lineage>
        <taxon>Bacteria</taxon>
        <taxon>Bacillati</taxon>
        <taxon>Actinomycetota</taxon>
        <taxon>Actinomycetes</taxon>
        <taxon>Micrococcales</taxon>
        <taxon>Micrococcaceae</taxon>
        <taxon>Arthrobacter</taxon>
    </lineage>
</organism>
<protein>
    <submittedName>
        <fullName evidence="1">TIGR03089 family protein</fullName>
    </submittedName>
</protein>